<evidence type="ECO:0000313" key="1">
    <source>
        <dbReference type="EMBL" id="EGV32774.1"/>
    </source>
</evidence>
<dbReference type="eggNOG" id="COG3415">
    <property type="taxonomic scope" value="Bacteria"/>
</dbReference>
<proteinExistence type="predicted"/>
<reference evidence="1 2" key="1">
    <citation type="submission" date="2011-06" db="EMBL/GenBank/DDBJ databases">
        <title>The draft genome of Thiorhodococcus drewsii AZ1.</title>
        <authorList>
            <consortium name="US DOE Joint Genome Institute (JGI-PGF)"/>
            <person name="Lucas S."/>
            <person name="Han J."/>
            <person name="Lapidus A."/>
            <person name="Cheng J.-F."/>
            <person name="Goodwin L."/>
            <person name="Pitluck S."/>
            <person name="Peters L."/>
            <person name="Land M.L."/>
            <person name="Hauser L."/>
            <person name="Vogl K."/>
            <person name="Liu Z."/>
            <person name="Imhoff J."/>
            <person name="Thiel V."/>
            <person name="Frigaard N.-U."/>
            <person name="Bryant D.A."/>
            <person name="Woyke T.J."/>
        </authorList>
    </citation>
    <scope>NUCLEOTIDE SEQUENCE [LARGE SCALE GENOMIC DNA]</scope>
    <source>
        <strain evidence="1 2">AZ1</strain>
    </source>
</reference>
<dbReference type="Proteomes" id="UP000004200">
    <property type="component" value="Unassembled WGS sequence"/>
</dbReference>
<dbReference type="STRING" id="765913.ThidrDRAFT_0894"/>
<accession>G2DXY2</accession>
<organism evidence="1 2">
    <name type="scientific">Thiorhodococcus drewsii AZ1</name>
    <dbReference type="NCBI Taxonomy" id="765913"/>
    <lineage>
        <taxon>Bacteria</taxon>
        <taxon>Pseudomonadati</taxon>
        <taxon>Pseudomonadota</taxon>
        <taxon>Gammaproteobacteria</taxon>
        <taxon>Chromatiales</taxon>
        <taxon>Chromatiaceae</taxon>
        <taxon>Thiorhodococcus</taxon>
    </lineage>
</organism>
<keyword evidence="2" id="KW-1185">Reference proteome</keyword>
<dbReference type="AlphaFoldDB" id="G2DXY2"/>
<gene>
    <name evidence="1" type="ORF">ThidrDRAFT_0894</name>
</gene>
<sequence>MRRVDLTRLKHDDTKLGIQSKRLKAAWTTSSKKPKLIPGTADPEAQKTFLAEHEKLKKTKGDADPIYFMDAVHPQHSPLIAQGWIKRGEVCKIRSNVRFDDSMNAVSRPSLCCSKSSSGIQTRR</sequence>
<dbReference type="EMBL" id="AFWT01000005">
    <property type="protein sequence ID" value="EGV32774.1"/>
    <property type="molecule type" value="Genomic_DNA"/>
</dbReference>
<name>G2DXY2_9GAMM</name>
<evidence type="ECO:0000313" key="2">
    <source>
        <dbReference type="Proteomes" id="UP000004200"/>
    </source>
</evidence>
<protein>
    <submittedName>
        <fullName evidence="1">Uncharacterized protein</fullName>
    </submittedName>
</protein>
<dbReference type="RefSeq" id="WP_007039609.1">
    <property type="nucleotide sequence ID" value="NZ_AFWT01000005.1"/>
</dbReference>
<comment type="caution">
    <text evidence="1">The sequence shown here is derived from an EMBL/GenBank/DDBJ whole genome shotgun (WGS) entry which is preliminary data.</text>
</comment>